<gene>
    <name evidence="2" type="ORF">PR001_g490</name>
</gene>
<evidence type="ECO:0000313" key="3">
    <source>
        <dbReference type="Proteomes" id="UP000429607"/>
    </source>
</evidence>
<reference evidence="2 3" key="1">
    <citation type="submission" date="2018-09" db="EMBL/GenBank/DDBJ databases">
        <title>Genomic investigation of the strawberry pathogen Phytophthora fragariae indicates pathogenicity is determined by transcriptional variation in three key races.</title>
        <authorList>
            <person name="Adams T.M."/>
            <person name="Armitage A.D."/>
            <person name="Sobczyk M.K."/>
            <person name="Bates H.J."/>
            <person name="Dunwell J.M."/>
            <person name="Nellist C.F."/>
            <person name="Harrison R.J."/>
        </authorList>
    </citation>
    <scope>NUCLEOTIDE SEQUENCE [LARGE SCALE GENOMIC DNA]</scope>
    <source>
        <strain evidence="2 3">SCRP249</strain>
    </source>
</reference>
<name>A0A6A3PCE7_9STRA</name>
<dbReference type="PANTHER" id="PTHR35046">
    <property type="entry name" value="ZINC KNUCKLE (CCHC-TYPE) FAMILY PROTEIN"/>
    <property type="match status" value="1"/>
</dbReference>
<feature type="domain" description="Integrase catalytic" evidence="1">
    <location>
        <begin position="106"/>
        <end position="200"/>
    </location>
</feature>
<dbReference type="Proteomes" id="UP000429607">
    <property type="component" value="Unassembled WGS sequence"/>
</dbReference>
<dbReference type="PANTHER" id="PTHR35046:SF18">
    <property type="entry name" value="RNA-DIRECTED DNA POLYMERASE"/>
    <property type="match status" value="1"/>
</dbReference>
<dbReference type="Gene3D" id="3.30.420.10">
    <property type="entry name" value="Ribonuclease H-like superfamily/Ribonuclease H"/>
    <property type="match status" value="1"/>
</dbReference>
<dbReference type="GO" id="GO:0015074">
    <property type="term" value="P:DNA integration"/>
    <property type="evidence" value="ECO:0007669"/>
    <property type="project" value="InterPro"/>
</dbReference>
<evidence type="ECO:0000259" key="1">
    <source>
        <dbReference type="PROSITE" id="PS50994"/>
    </source>
</evidence>
<protein>
    <recommendedName>
        <fullName evidence="1">Integrase catalytic domain-containing protein</fullName>
    </recommendedName>
</protein>
<sequence length="316" mass="34809">MACTVMSKYLRIPFDTARRQLSARSRARIDRYQPEGNLLTYSVDRADPPRMVFPPGDDLRERLIHEFNNLGREKTFARLLLAAHIQVSAEVGTLLRSVPTRETSSVEAVPASFSLRSLDARHSVSMDVIFVFPRDTTGRTGVVVFVDRFGKMVHLAPVAPTITATQTAAIFVDMVYRHHGIPTSIVSDRDPLFTAAFVQKAVQASRHSTADVQLQLIQRPTDRPSARTAYSTRVTFVISSTGCSITTSPRRAAAVVAAARPFLRITDTAWSLPDSLERRAILQQDVPDAVVAYETRLAPMEETELCQATGAAGGRA</sequence>
<dbReference type="InterPro" id="IPR012337">
    <property type="entry name" value="RNaseH-like_sf"/>
</dbReference>
<dbReference type="PROSITE" id="PS50994">
    <property type="entry name" value="INTEGRASE"/>
    <property type="match status" value="1"/>
</dbReference>
<proteinExistence type="predicted"/>
<dbReference type="InterPro" id="IPR001584">
    <property type="entry name" value="Integrase_cat-core"/>
</dbReference>
<evidence type="ECO:0000313" key="2">
    <source>
        <dbReference type="EMBL" id="KAE9052458.1"/>
    </source>
</evidence>
<dbReference type="InterPro" id="IPR036397">
    <property type="entry name" value="RNaseH_sf"/>
</dbReference>
<dbReference type="AlphaFoldDB" id="A0A6A3PCE7"/>
<accession>A0A6A3PCE7</accession>
<comment type="caution">
    <text evidence="2">The sequence shown here is derived from an EMBL/GenBank/DDBJ whole genome shotgun (WGS) entry which is preliminary data.</text>
</comment>
<dbReference type="SUPFAM" id="SSF53098">
    <property type="entry name" value="Ribonuclease H-like"/>
    <property type="match status" value="1"/>
</dbReference>
<dbReference type="EMBL" id="QXFV01000012">
    <property type="protein sequence ID" value="KAE9052458.1"/>
    <property type="molecule type" value="Genomic_DNA"/>
</dbReference>
<organism evidence="2 3">
    <name type="scientific">Phytophthora rubi</name>
    <dbReference type="NCBI Taxonomy" id="129364"/>
    <lineage>
        <taxon>Eukaryota</taxon>
        <taxon>Sar</taxon>
        <taxon>Stramenopiles</taxon>
        <taxon>Oomycota</taxon>
        <taxon>Peronosporomycetes</taxon>
        <taxon>Peronosporales</taxon>
        <taxon>Peronosporaceae</taxon>
        <taxon>Phytophthora</taxon>
    </lineage>
</organism>
<dbReference type="GO" id="GO:0003676">
    <property type="term" value="F:nucleic acid binding"/>
    <property type="evidence" value="ECO:0007669"/>
    <property type="project" value="InterPro"/>
</dbReference>